<dbReference type="EMBL" id="BAABLM010000001">
    <property type="protein sequence ID" value="GAA4664816.1"/>
    <property type="molecule type" value="Genomic_DNA"/>
</dbReference>
<evidence type="ECO:0000256" key="4">
    <source>
        <dbReference type="ARBA" id="ARBA00022801"/>
    </source>
</evidence>
<comment type="catalytic activity">
    <reaction evidence="1 6">
        <text>alpha,alpha-trehalose 6-phosphate + H2O = alpha,alpha-trehalose + phosphate</text>
        <dbReference type="Rhea" id="RHEA:23420"/>
        <dbReference type="ChEBI" id="CHEBI:15377"/>
        <dbReference type="ChEBI" id="CHEBI:16551"/>
        <dbReference type="ChEBI" id="CHEBI:43474"/>
        <dbReference type="ChEBI" id="CHEBI:58429"/>
        <dbReference type="EC" id="3.1.3.12"/>
    </reaction>
</comment>
<evidence type="ECO:0000256" key="3">
    <source>
        <dbReference type="ARBA" id="ARBA00008770"/>
    </source>
</evidence>
<proteinExistence type="inferred from homology"/>
<dbReference type="EC" id="3.1.3.12" evidence="6"/>
<sequence>MTSVDPSIALSDALGVIATTPTLLVALDFDGTLAPEVDQPGAARALPDAQAALLRLVDQPGTSVALVSGRALASLQEVSEAPASFLLVGSHGVEYRVGGSTEVSLSDDELALRRTVETILHEASAPYDSVIVEEKPAGFALHTRLADEATTTAVQAEVRRRIAVEAPGVTERLGKNVLEYSVKSASKGDALDRLRELTGATAVFFAGDDVTDEDGFRALGDSDFGLKCGRGETAARFRVDAPADVAHVLEDLAELRAHLGRA</sequence>
<evidence type="ECO:0000256" key="1">
    <source>
        <dbReference type="ARBA" id="ARBA00000500"/>
    </source>
</evidence>
<dbReference type="Gene3D" id="3.30.70.1020">
    <property type="entry name" value="Trehalose-6-phosphate phosphatase related protein, domain 2"/>
    <property type="match status" value="1"/>
</dbReference>
<dbReference type="Pfam" id="PF02358">
    <property type="entry name" value="Trehalose_PPase"/>
    <property type="match status" value="1"/>
</dbReference>
<keyword evidence="4 6" id="KW-0378">Hydrolase</keyword>
<protein>
    <recommendedName>
        <fullName evidence="6">Trehalose 6-phosphate phosphatase</fullName>
        <ecNumber evidence="6">3.1.3.12</ecNumber>
    </recommendedName>
</protein>
<comment type="function">
    <text evidence="5 6">Removes the phosphate from trehalose 6-phosphate to produce free trehalose.</text>
</comment>
<accession>A0ABP8VK90</accession>
<dbReference type="Gene3D" id="3.40.50.1000">
    <property type="entry name" value="HAD superfamily/HAD-like"/>
    <property type="match status" value="1"/>
</dbReference>
<comment type="cofactor">
    <cofactor evidence="6">
        <name>Mg(2+)</name>
        <dbReference type="ChEBI" id="CHEBI:18420"/>
    </cofactor>
</comment>
<reference evidence="8" key="1">
    <citation type="journal article" date="2019" name="Int. J. Syst. Evol. Microbiol.">
        <title>The Global Catalogue of Microorganisms (GCM) 10K type strain sequencing project: providing services to taxonomists for standard genome sequencing and annotation.</title>
        <authorList>
            <consortium name="The Broad Institute Genomics Platform"/>
            <consortium name="The Broad Institute Genome Sequencing Center for Infectious Disease"/>
            <person name="Wu L."/>
            <person name="Ma J."/>
        </authorList>
    </citation>
    <scope>NUCLEOTIDE SEQUENCE [LARGE SCALE GENOMIC DNA]</scope>
    <source>
        <strain evidence="8">JCM 18956</strain>
    </source>
</reference>
<evidence type="ECO:0000256" key="2">
    <source>
        <dbReference type="ARBA" id="ARBA00005199"/>
    </source>
</evidence>
<comment type="pathway">
    <text evidence="2 6">Glycan biosynthesis; trehalose biosynthesis.</text>
</comment>
<dbReference type="RefSeq" id="WP_345372238.1">
    <property type="nucleotide sequence ID" value="NZ_BAABLM010000001.1"/>
</dbReference>
<evidence type="ECO:0000256" key="6">
    <source>
        <dbReference type="RuleBase" id="RU361117"/>
    </source>
</evidence>
<evidence type="ECO:0000313" key="7">
    <source>
        <dbReference type="EMBL" id="GAA4664816.1"/>
    </source>
</evidence>
<keyword evidence="8" id="KW-1185">Reference proteome</keyword>
<dbReference type="NCBIfam" id="TIGR00685">
    <property type="entry name" value="T6PP"/>
    <property type="match status" value="1"/>
</dbReference>
<comment type="similarity">
    <text evidence="3 6">Belongs to the trehalose phosphatase family.</text>
</comment>
<dbReference type="InterPro" id="IPR023214">
    <property type="entry name" value="HAD_sf"/>
</dbReference>
<dbReference type="InterPro" id="IPR036412">
    <property type="entry name" value="HAD-like_sf"/>
</dbReference>
<dbReference type="NCBIfam" id="TIGR01484">
    <property type="entry name" value="HAD-SF-IIB"/>
    <property type="match status" value="1"/>
</dbReference>
<keyword evidence="6" id="KW-0479">Metal-binding</keyword>
<dbReference type="PANTHER" id="PTHR43768:SF3">
    <property type="entry name" value="TREHALOSE 6-PHOSPHATE PHOSPHATASE"/>
    <property type="match status" value="1"/>
</dbReference>
<dbReference type="InterPro" id="IPR006379">
    <property type="entry name" value="HAD-SF_hydro_IIB"/>
</dbReference>
<gene>
    <name evidence="7" type="primary">otsB</name>
    <name evidence="7" type="ORF">GCM10025780_02340</name>
</gene>
<evidence type="ECO:0000256" key="5">
    <source>
        <dbReference type="ARBA" id="ARBA00024179"/>
    </source>
</evidence>
<evidence type="ECO:0000313" key="8">
    <source>
        <dbReference type="Proteomes" id="UP001501295"/>
    </source>
</evidence>
<dbReference type="SUPFAM" id="SSF56784">
    <property type="entry name" value="HAD-like"/>
    <property type="match status" value="1"/>
</dbReference>
<dbReference type="InterPro" id="IPR003337">
    <property type="entry name" value="Trehalose_PPase"/>
</dbReference>
<dbReference type="PANTHER" id="PTHR43768">
    <property type="entry name" value="TREHALOSE 6-PHOSPHATE PHOSPHATASE"/>
    <property type="match status" value="1"/>
</dbReference>
<dbReference type="InterPro" id="IPR044651">
    <property type="entry name" value="OTSB-like"/>
</dbReference>
<comment type="caution">
    <text evidence="7">The sequence shown here is derived from an EMBL/GenBank/DDBJ whole genome shotgun (WGS) entry which is preliminary data.</text>
</comment>
<dbReference type="Proteomes" id="UP001501295">
    <property type="component" value="Unassembled WGS sequence"/>
</dbReference>
<name>A0ABP8VK90_9MICO</name>
<organism evidence="7 8">
    <name type="scientific">Frondihabitans cladoniiphilus</name>
    <dbReference type="NCBI Taxonomy" id="715785"/>
    <lineage>
        <taxon>Bacteria</taxon>
        <taxon>Bacillati</taxon>
        <taxon>Actinomycetota</taxon>
        <taxon>Actinomycetes</taxon>
        <taxon>Micrococcales</taxon>
        <taxon>Microbacteriaceae</taxon>
        <taxon>Frondihabitans</taxon>
    </lineage>
</organism>
<keyword evidence="6" id="KW-0460">Magnesium</keyword>